<proteinExistence type="predicted"/>
<name>A0A8J9VG44_9NEOP</name>
<reference evidence="1" key="1">
    <citation type="submission" date="2021-12" db="EMBL/GenBank/DDBJ databases">
        <authorList>
            <person name="Martin H S."/>
        </authorList>
    </citation>
    <scope>NUCLEOTIDE SEQUENCE</scope>
</reference>
<accession>A0A8J9VG44</accession>
<keyword evidence="2" id="KW-1185">Reference proteome</keyword>
<evidence type="ECO:0000313" key="1">
    <source>
        <dbReference type="EMBL" id="CAH0731102.1"/>
    </source>
</evidence>
<dbReference type="Proteomes" id="UP000838878">
    <property type="component" value="Chromosome 9"/>
</dbReference>
<dbReference type="OrthoDB" id="6924268at2759"/>
<gene>
    <name evidence="1" type="ORF">BINO364_LOCUS16013</name>
</gene>
<dbReference type="EMBL" id="OV170229">
    <property type="protein sequence ID" value="CAH0731102.1"/>
    <property type="molecule type" value="Genomic_DNA"/>
</dbReference>
<dbReference type="AlphaFoldDB" id="A0A8J9VG44"/>
<protein>
    <submittedName>
        <fullName evidence="1">Uncharacterized protein</fullName>
    </submittedName>
</protein>
<feature type="non-terminal residue" evidence="1">
    <location>
        <position position="265"/>
    </location>
</feature>
<sequence length="265" mass="30231">MHIGAKVCFFCGVSTLRGPRRRRQRPIQSYLLTKYYIADHPNIIEYANHIFNDRLIIATDRICRPCLQRADRYVLRARKAQEEQETAVALQQPAIIDVLPPSNLDLLKIHQPSETQSDPLIFNTQIDVQNVPMKYEVFPEDIPQAQEMPPPATVPLVPVPGFKCIPFCASKCIIPGCRHKTLHRINLMVRKHILLQQNIYVPHGVRVCDEHLEAGAWWKNLTAHCHPTDTFSSAQVADMSKILQENCLTYLNLDDINSALIKNAL</sequence>
<evidence type="ECO:0000313" key="2">
    <source>
        <dbReference type="Proteomes" id="UP000838878"/>
    </source>
</evidence>
<organism evidence="1 2">
    <name type="scientific">Brenthis ino</name>
    <name type="common">lesser marbled fritillary</name>
    <dbReference type="NCBI Taxonomy" id="405034"/>
    <lineage>
        <taxon>Eukaryota</taxon>
        <taxon>Metazoa</taxon>
        <taxon>Ecdysozoa</taxon>
        <taxon>Arthropoda</taxon>
        <taxon>Hexapoda</taxon>
        <taxon>Insecta</taxon>
        <taxon>Pterygota</taxon>
        <taxon>Neoptera</taxon>
        <taxon>Endopterygota</taxon>
        <taxon>Lepidoptera</taxon>
        <taxon>Glossata</taxon>
        <taxon>Ditrysia</taxon>
        <taxon>Papilionoidea</taxon>
        <taxon>Nymphalidae</taxon>
        <taxon>Heliconiinae</taxon>
        <taxon>Argynnini</taxon>
        <taxon>Brenthis</taxon>
    </lineage>
</organism>